<comment type="caution">
    <text evidence="1">The sequence shown here is derived from an EMBL/GenBank/DDBJ whole genome shotgun (WGS) entry which is preliminary data.</text>
</comment>
<proteinExistence type="predicted"/>
<dbReference type="HOGENOM" id="CLU_3046698_0_0_10"/>
<keyword evidence="2" id="KW-1185">Reference proteome</keyword>
<dbReference type="Proteomes" id="UP000003327">
    <property type="component" value="Unassembled WGS sequence"/>
</dbReference>
<evidence type="ECO:0000313" key="1">
    <source>
        <dbReference type="EMBL" id="EEX17686.1"/>
    </source>
</evidence>
<gene>
    <name evidence="1" type="ORF">HMPREF0973_02439</name>
</gene>
<organism evidence="1 2">
    <name type="scientific">Prevotella veroralis F0319</name>
    <dbReference type="NCBI Taxonomy" id="649761"/>
    <lineage>
        <taxon>Bacteria</taxon>
        <taxon>Pseudomonadati</taxon>
        <taxon>Bacteroidota</taxon>
        <taxon>Bacteroidia</taxon>
        <taxon>Bacteroidales</taxon>
        <taxon>Prevotellaceae</taxon>
        <taxon>Prevotella</taxon>
    </lineage>
</organism>
<protein>
    <submittedName>
        <fullName evidence="1">Uncharacterized protein</fullName>
    </submittedName>
</protein>
<accession>C9MS26</accession>
<reference evidence="1 2" key="1">
    <citation type="submission" date="2009-09" db="EMBL/GenBank/DDBJ databases">
        <authorList>
            <person name="Weinstock G."/>
            <person name="Sodergren E."/>
            <person name="Clifton S."/>
            <person name="Fulton L."/>
            <person name="Fulton B."/>
            <person name="Courtney L."/>
            <person name="Fronick C."/>
            <person name="Harrison M."/>
            <person name="Strong C."/>
            <person name="Farmer C."/>
            <person name="Delahaunty K."/>
            <person name="Markovic C."/>
            <person name="Hall O."/>
            <person name="Minx P."/>
            <person name="Tomlinson C."/>
            <person name="Mitreva M."/>
            <person name="Nelson J."/>
            <person name="Hou S."/>
            <person name="Wollam A."/>
            <person name="Pepin K.H."/>
            <person name="Johnson M."/>
            <person name="Bhonagiri V."/>
            <person name="Nash W.E."/>
            <person name="Warren W."/>
            <person name="Chinwalla A."/>
            <person name="Mardis E.R."/>
            <person name="Wilson R.K."/>
        </authorList>
    </citation>
    <scope>NUCLEOTIDE SEQUENCE [LARGE SCALE GENOMIC DNA]</scope>
    <source>
        <strain evidence="1 2">F0319</strain>
    </source>
</reference>
<dbReference type="AlphaFoldDB" id="C9MS26"/>
<name>C9MS26_9BACT</name>
<evidence type="ECO:0000313" key="2">
    <source>
        <dbReference type="Proteomes" id="UP000003327"/>
    </source>
</evidence>
<dbReference type="EMBL" id="ACVA01000058">
    <property type="protein sequence ID" value="EEX17686.1"/>
    <property type="molecule type" value="Genomic_DNA"/>
</dbReference>
<sequence length="54" mass="6436">MESLLGYEQFITFVAKWEKKYPILKKYKAERNIAYFIYGLPCASAKVHIYDQLD</sequence>